<organism evidence="1 2">
    <name type="scientific">Agrocybe pediades</name>
    <dbReference type="NCBI Taxonomy" id="84607"/>
    <lineage>
        <taxon>Eukaryota</taxon>
        <taxon>Fungi</taxon>
        <taxon>Dikarya</taxon>
        <taxon>Basidiomycota</taxon>
        <taxon>Agaricomycotina</taxon>
        <taxon>Agaricomycetes</taxon>
        <taxon>Agaricomycetidae</taxon>
        <taxon>Agaricales</taxon>
        <taxon>Agaricineae</taxon>
        <taxon>Strophariaceae</taxon>
        <taxon>Agrocybe</taxon>
    </lineage>
</organism>
<dbReference type="AlphaFoldDB" id="A0A8H4QL64"/>
<protein>
    <submittedName>
        <fullName evidence="1">Uncharacterized protein</fullName>
    </submittedName>
</protein>
<keyword evidence="2" id="KW-1185">Reference proteome</keyword>
<gene>
    <name evidence="1" type="ORF">D9613_011787</name>
</gene>
<dbReference type="EMBL" id="JAACJL010000047">
    <property type="protein sequence ID" value="KAF4612730.1"/>
    <property type="molecule type" value="Genomic_DNA"/>
</dbReference>
<accession>A0A8H4QL64</accession>
<sequence length="104" mass="11914">MDWETAFALSLFRPGSFCWRNTLDFSRLRMLPALSTTHGKTTSRLISMPPMKVLFTELASYSTSDLEHYSRFEPQCTRELCIERQADGLAHPTLSSIQHVFTVV</sequence>
<proteinExistence type="predicted"/>
<reference evidence="1 2" key="1">
    <citation type="submission" date="2019-12" db="EMBL/GenBank/DDBJ databases">
        <authorList>
            <person name="Floudas D."/>
            <person name="Bentzer J."/>
            <person name="Ahren D."/>
            <person name="Johansson T."/>
            <person name="Persson P."/>
            <person name="Tunlid A."/>
        </authorList>
    </citation>
    <scope>NUCLEOTIDE SEQUENCE [LARGE SCALE GENOMIC DNA]</scope>
    <source>
        <strain evidence="1 2">CBS 102.39</strain>
    </source>
</reference>
<comment type="caution">
    <text evidence="1">The sequence shown here is derived from an EMBL/GenBank/DDBJ whole genome shotgun (WGS) entry which is preliminary data.</text>
</comment>
<evidence type="ECO:0000313" key="1">
    <source>
        <dbReference type="EMBL" id="KAF4612730.1"/>
    </source>
</evidence>
<name>A0A8H4QL64_9AGAR</name>
<dbReference type="Proteomes" id="UP000521872">
    <property type="component" value="Unassembled WGS sequence"/>
</dbReference>
<evidence type="ECO:0000313" key="2">
    <source>
        <dbReference type="Proteomes" id="UP000521872"/>
    </source>
</evidence>